<keyword evidence="4" id="KW-1185">Reference proteome</keyword>
<dbReference type="Proteomes" id="UP000466445">
    <property type="component" value="Chromosome"/>
</dbReference>
<organism evidence="3 4">
    <name type="scientific">Mycolicibacterium sarraceniae</name>
    <dbReference type="NCBI Taxonomy" id="1534348"/>
    <lineage>
        <taxon>Bacteria</taxon>
        <taxon>Bacillati</taxon>
        <taxon>Actinomycetota</taxon>
        <taxon>Actinomycetes</taxon>
        <taxon>Mycobacteriales</taxon>
        <taxon>Mycobacteriaceae</taxon>
        <taxon>Mycolicibacterium</taxon>
    </lineage>
</organism>
<dbReference type="EMBL" id="AP022595">
    <property type="protein sequence ID" value="BBY58560.1"/>
    <property type="molecule type" value="Genomic_DNA"/>
</dbReference>
<evidence type="ECO:0000313" key="3">
    <source>
        <dbReference type="EMBL" id="BBY58560.1"/>
    </source>
</evidence>
<feature type="domain" description="Mammalian cell entry C-terminal" evidence="2">
    <location>
        <begin position="85"/>
        <end position="300"/>
    </location>
</feature>
<dbReference type="InterPro" id="IPR005693">
    <property type="entry name" value="Mce"/>
</dbReference>
<dbReference type="GO" id="GO:0005576">
    <property type="term" value="C:extracellular region"/>
    <property type="evidence" value="ECO:0007669"/>
    <property type="project" value="TreeGrafter"/>
</dbReference>
<sequence>MTLISQRSGLVMDPGSKVTYNGVQIGRVTGADPIERGGTTKAKLSLDVDPKYIALIPSNAIAEVKASTVFGNKYVSFRSPKDPTTQRISSADVIDVSHVTTEFNTLFETLTSISEKVDPVKLNLTLSAAAEALGGLGAKFGQSLVNGNAVLDDINPQLPQIRTNIRQLSKLADVYTKASPDLWDFLDHAVTTARTLNAQQKDLDAALLASTGFGNTGADIFERGGPYFVRGQADLIPTAKLLDTYSPEIMCTIRNYATSNAKDATGGNGYSIDFQIGLTGAPNPYVYPDNLPRVNAKGGPGGAPGCWQPITHDFWPAPFLVADYGASLAPYNHVELGQPILTEYVWGRQVGENTINP</sequence>
<dbReference type="NCBIfam" id="TIGR00996">
    <property type="entry name" value="Mtu_fam_mce"/>
    <property type="match status" value="1"/>
</dbReference>
<evidence type="ECO:0000313" key="4">
    <source>
        <dbReference type="Proteomes" id="UP000466445"/>
    </source>
</evidence>
<dbReference type="PANTHER" id="PTHR33371:SF19">
    <property type="entry name" value="MCE-FAMILY PROTEIN MCE4A"/>
    <property type="match status" value="1"/>
</dbReference>
<dbReference type="InterPro" id="IPR003399">
    <property type="entry name" value="Mce/MlaD"/>
</dbReference>
<dbReference type="InterPro" id="IPR024516">
    <property type="entry name" value="Mce_C"/>
</dbReference>
<proteinExistence type="predicted"/>
<evidence type="ECO:0000259" key="2">
    <source>
        <dbReference type="Pfam" id="PF11887"/>
    </source>
</evidence>
<protein>
    <submittedName>
        <fullName evidence="3">Mce family protein Mce2A</fullName>
    </submittedName>
</protein>
<gene>
    <name evidence="3" type="primary">mce2A_1</name>
    <name evidence="3" type="ORF">MSAR_16960</name>
</gene>
<evidence type="ECO:0000259" key="1">
    <source>
        <dbReference type="Pfam" id="PF02470"/>
    </source>
</evidence>
<dbReference type="GO" id="GO:0051701">
    <property type="term" value="P:biological process involved in interaction with host"/>
    <property type="evidence" value="ECO:0007669"/>
    <property type="project" value="TreeGrafter"/>
</dbReference>
<dbReference type="Pfam" id="PF11887">
    <property type="entry name" value="Mce4_CUP1"/>
    <property type="match status" value="1"/>
</dbReference>
<reference evidence="3 4" key="1">
    <citation type="journal article" date="2019" name="Emerg. Microbes Infect.">
        <title>Comprehensive subspecies identification of 175 nontuberculous mycobacteria species based on 7547 genomic profiles.</title>
        <authorList>
            <person name="Matsumoto Y."/>
            <person name="Kinjo T."/>
            <person name="Motooka D."/>
            <person name="Nabeya D."/>
            <person name="Jung N."/>
            <person name="Uechi K."/>
            <person name="Horii T."/>
            <person name="Iida T."/>
            <person name="Fujita J."/>
            <person name="Nakamura S."/>
        </authorList>
    </citation>
    <scope>NUCLEOTIDE SEQUENCE [LARGE SCALE GENOMIC DNA]</scope>
    <source>
        <strain evidence="3 4">JCM 30395</strain>
    </source>
</reference>
<dbReference type="InterPro" id="IPR052336">
    <property type="entry name" value="MlaD_Phospholipid_Transporter"/>
</dbReference>
<feature type="domain" description="Mce/MlaD" evidence="1">
    <location>
        <begin position="7"/>
        <end position="78"/>
    </location>
</feature>
<dbReference type="KEGG" id="msar:MSAR_16960"/>
<dbReference type="PANTHER" id="PTHR33371">
    <property type="entry name" value="INTERMEMBRANE PHOSPHOLIPID TRANSPORT SYSTEM BINDING PROTEIN MLAD-RELATED"/>
    <property type="match status" value="1"/>
</dbReference>
<dbReference type="AlphaFoldDB" id="A0A7I7SPT3"/>
<dbReference type="Pfam" id="PF02470">
    <property type="entry name" value="MlaD"/>
    <property type="match status" value="1"/>
</dbReference>
<name>A0A7I7SPT3_9MYCO</name>
<accession>A0A7I7SPT3</accession>